<sequence length="191" mass="22394">MQEDSKWLNDFYQEVNAGKRMELWQKHGCTEQTEGDTFREQLLYARYGKKKKKEDNFIGYLMQMKYLSESTGVDFSGQRKKQAVEIINGLYLLDIENRSRVEQEILQAELKNTFLTFMDVSKKGRGFTSLVFGMGQLSEEGIAKKIAEQISAIAFTMPHKFQMDREFAVLQKAALEAFRQQYPEREHFLMK</sequence>
<reference evidence="1" key="1">
    <citation type="submission" date="2021-10" db="EMBL/GenBank/DDBJ databases">
        <title>Anaerobic single-cell dispensing facilitates the cultivation of human gut bacteria.</title>
        <authorList>
            <person name="Afrizal A."/>
        </authorList>
    </citation>
    <scope>NUCLEOTIDE SEQUENCE</scope>
    <source>
        <strain evidence="1">CLA-AA-H204</strain>
    </source>
</reference>
<name>A0AAW4WJQ2_9FIRM</name>
<dbReference type="Pfam" id="PF20190">
    <property type="entry name" value="DUF6553"/>
    <property type="match status" value="1"/>
</dbReference>
<dbReference type="EMBL" id="JAJEQW010000014">
    <property type="protein sequence ID" value="MCC2243011.1"/>
    <property type="molecule type" value="Genomic_DNA"/>
</dbReference>
<dbReference type="Proteomes" id="UP001198893">
    <property type="component" value="Unassembled WGS sequence"/>
</dbReference>
<evidence type="ECO:0000313" key="2">
    <source>
        <dbReference type="Proteomes" id="UP001198893"/>
    </source>
</evidence>
<dbReference type="InterPro" id="IPR046683">
    <property type="entry name" value="DUF6553"/>
</dbReference>
<evidence type="ECO:0000313" key="1">
    <source>
        <dbReference type="EMBL" id="MCC2243011.1"/>
    </source>
</evidence>
<proteinExistence type="predicted"/>
<accession>A0AAW4WJQ2</accession>
<protein>
    <submittedName>
        <fullName evidence="1">Uncharacterized protein</fullName>
    </submittedName>
</protein>
<gene>
    <name evidence="1" type="ORF">LKD47_12040</name>
</gene>
<comment type="caution">
    <text evidence="1">The sequence shown here is derived from an EMBL/GenBank/DDBJ whole genome shotgun (WGS) entry which is preliminary data.</text>
</comment>
<organism evidence="1 2">
    <name type="scientific">Roseburia amylophila</name>
    <dbReference type="NCBI Taxonomy" id="2981794"/>
    <lineage>
        <taxon>Bacteria</taxon>
        <taxon>Bacillati</taxon>
        <taxon>Bacillota</taxon>
        <taxon>Clostridia</taxon>
        <taxon>Lachnospirales</taxon>
        <taxon>Lachnospiraceae</taxon>
        <taxon>Roseburia</taxon>
    </lineage>
</organism>
<dbReference type="AlphaFoldDB" id="A0AAW4WJQ2"/>
<dbReference type="RefSeq" id="WP_227710596.1">
    <property type="nucleotide sequence ID" value="NZ_JAJEQW010000014.1"/>
</dbReference>